<dbReference type="GO" id="GO:0008168">
    <property type="term" value="F:methyltransferase activity"/>
    <property type="evidence" value="ECO:0007669"/>
    <property type="project" value="UniProtKB-KW"/>
</dbReference>
<evidence type="ECO:0000313" key="1">
    <source>
        <dbReference type="EMBL" id="CAK9108202.1"/>
    </source>
</evidence>
<keyword evidence="2" id="KW-1185">Reference proteome</keyword>
<keyword evidence="1" id="KW-0489">Methyltransferase</keyword>
<name>A0ABP0S766_9DINO</name>
<reference evidence="1 2" key="1">
    <citation type="submission" date="2024-02" db="EMBL/GenBank/DDBJ databases">
        <authorList>
            <person name="Chen Y."/>
            <person name="Shah S."/>
            <person name="Dougan E. K."/>
            <person name="Thang M."/>
            <person name="Chan C."/>
        </authorList>
    </citation>
    <scope>NUCLEOTIDE SEQUENCE [LARGE SCALE GENOMIC DNA]</scope>
</reference>
<dbReference type="EMBL" id="CAXAMM010043040">
    <property type="protein sequence ID" value="CAK9108202.1"/>
    <property type="molecule type" value="Genomic_DNA"/>
</dbReference>
<dbReference type="Proteomes" id="UP001642464">
    <property type="component" value="Unassembled WGS sequence"/>
</dbReference>
<gene>
    <name evidence="1" type="ORF">SCF082_LOCUS50337</name>
</gene>
<protein>
    <submittedName>
        <fullName evidence="1">Cytosine-specific methyltransferase</fullName>
    </submittedName>
</protein>
<sequence length="58" mass="6522">EGRTIGLSTRYQHFETWNWHEKALEMEGPLGEKALPVLGALLFRSGWTGLSSRAPLLL</sequence>
<evidence type="ECO:0000313" key="2">
    <source>
        <dbReference type="Proteomes" id="UP001642464"/>
    </source>
</evidence>
<comment type="caution">
    <text evidence="1">The sequence shown here is derived from an EMBL/GenBank/DDBJ whole genome shotgun (WGS) entry which is preliminary data.</text>
</comment>
<feature type="non-terminal residue" evidence="1">
    <location>
        <position position="58"/>
    </location>
</feature>
<feature type="non-terminal residue" evidence="1">
    <location>
        <position position="1"/>
    </location>
</feature>
<accession>A0ABP0S766</accession>
<keyword evidence="1" id="KW-0808">Transferase</keyword>
<proteinExistence type="predicted"/>
<organism evidence="1 2">
    <name type="scientific">Durusdinium trenchii</name>
    <dbReference type="NCBI Taxonomy" id="1381693"/>
    <lineage>
        <taxon>Eukaryota</taxon>
        <taxon>Sar</taxon>
        <taxon>Alveolata</taxon>
        <taxon>Dinophyceae</taxon>
        <taxon>Suessiales</taxon>
        <taxon>Symbiodiniaceae</taxon>
        <taxon>Durusdinium</taxon>
    </lineage>
</organism>
<dbReference type="GO" id="GO:0032259">
    <property type="term" value="P:methylation"/>
    <property type="evidence" value="ECO:0007669"/>
    <property type="project" value="UniProtKB-KW"/>
</dbReference>